<dbReference type="InterPro" id="IPR027417">
    <property type="entry name" value="P-loop_NTPase"/>
</dbReference>
<evidence type="ECO:0000259" key="14">
    <source>
        <dbReference type="PROSITE" id="PS51194"/>
    </source>
</evidence>
<dbReference type="SUPFAM" id="SSF52540">
    <property type="entry name" value="P-loop containing nucleoside triphosphate hydrolases"/>
    <property type="match status" value="2"/>
</dbReference>
<evidence type="ECO:0000256" key="9">
    <source>
        <dbReference type="ARBA" id="ARBA00074363"/>
    </source>
</evidence>
<dbReference type="GO" id="GO:0003724">
    <property type="term" value="F:RNA helicase activity"/>
    <property type="evidence" value="ECO:0007669"/>
    <property type="project" value="UniProtKB-EC"/>
</dbReference>
<dbReference type="CDD" id="cd18787">
    <property type="entry name" value="SF2_C_DEAD"/>
    <property type="match status" value="1"/>
</dbReference>
<feature type="domain" description="Helicase ATP-binding" evidence="13">
    <location>
        <begin position="35"/>
        <end position="208"/>
    </location>
</feature>
<name>A0A069E1H3_9PROT</name>
<comment type="caution">
    <text evidence="16">The sequence shown here is derived from an EMBL/GenBank/DDBJ whole genome shotgun (WGS) entry which is preliminary data.</text>
</comment>
<dbReference type="PANTHER" id="PTHR47959">
    <property type="entry name" value="ATP-DEPENDENT RNA HELICASE RHLE-RELATED"/>
    <property type="match status" value="1"/>
</dbReference>
<dbReference type="eggNOG" id="COG0513">
    <property type="taxonomic scope" value="Bacteria"/>
</dbReference>
<keyword evidence="3 11" id="KW-0547">Nucleotide-binding</keyword>
<evidence type="ECO:0000313" key="16">
    <source>
        <dbReference type="EMBL" id="KCZ83226.1"/>
    </source>
</evidence>
<dbReference type="PROSITE" id="PS00039">
    <property type="entry name" value="DEAD_ATP_HELICASE"/>
    <property type="match status" value="1"/>
</dbReference>
<dbReference type="PROSITE" id="PS51195">
    <property type="entry name" value="Q_MOTIF"/>
    <property type="match status" value="1"/>
</dbReference>
<dbReference type="GO" id="GO:0005829">
    <property type="term" value="C:cytosol"/>
    <property type="evidence" value="ECO:0007669"/>
    <property type="project" value="TreeGrafter"/>
</dbReference>
<dbReference type="AlphaFoldDB" id="A0A069E1H3"/>
<evidence type="ECO:0000256" key="2">
    <source>
        <dbReference type="ARBA" id="ARBA00022490"/>
    </source>
</evidence>
<evidence type="ECO:0000256" key="4">
    <source>
        <dbReference type="ARBA" id="ARBA00022801"/>
    </source>
</evidence>
<evidence type="ECO:0000259" key="15">
    <source>
        <dbReference type="PROSITE" id="PS51195"/>
    </source>
</evidence>
<evidence type="ECO:0000256" key="12">
    <source>
        <dbReference type="SAM" id="MobiDB-lite"/>
    </source>
</evidence>
<comment type="catalytic activity">
    <reaction evidence="8">
        <text>ATP + H2O = ADP + phosphate + H(+)</text>
        <dbReference type="Rhea" id="RHEA:13065"/>
        <dbReference type="ChEBI" id="CHEBI:15377"/>
        <dbReference type="ChEBI" id="CHEBI:15378"/>
        <dbReference type="ChEBI" id="CHEBI:30616"/>
        <dbReference type="ChEBI" id="CHEBI:43474"/>
        <dbReference type="ChEBI" id="CHEBI:456216"/>
        <dbReference type="EC" id="3.6.4.13"/>
    </reaction>
</comment>
<dbReference type="GO" id="GO:0005524">
    <property type="term" value="F:ATP binding"/>
    <property type="evidence" value="ECO:0007669"/>
    <property type="project" value="UniProtKB-KW"/>
</dbReference>
<keyword evidence="6 11" id="KW-0067">ATP-binding</keyword>
<reference evidence="16 17" key="1">
    <citation type="journal article" date="2014" name="Antonie Van Leeuwenhoek">
        <title>Hyphomonas beringensis sp. nov. and Hyphomonas chukchiensis sp. nov., isolated from surface seawater of the Bering Sea and Chukchi Sea.</title>
        <authorList>
            <person name="Li C."/>
            <person name="Lai Q."/>
            <person name="Li G."/>
            <person name="Dong C."/>
            <person name="Wang J."/>
            <person name="Liao Y."/>
            <person name="Shao Z."/>
        </authorList>
    </citation>
    <scope>NUCLEOTIDE SEQUENCE [LARGE SCALE GENOMIC DNA]</scope>
    <source>
        <strain evidence="16 17">MHS-3</strain>
    </source>
</reference>
<dbReference type="InterPro" id="IPR014014">
    <property type="entry name" value="RNA_helicase_DEAD_Q_motif"/>
</dbReference>
<dbReference type="GO" id="GO:0016787">
    <property type="term" value="F:hydrolase activity"/>
    <property type="evidence" value="ECO:0007669"/>
    <property type="project" value="UniProtKB-KW"/>
</dbReference>
<dbReference type="InterPro" id="IPR011545">
    <property type="entry name" value="DEAD/DEAH_box_helicase_dom"/>
</dbReference>
<keyword evidence="5 11" id="KW-0347">Helicase</keyword>
<feature type="domain" description="DEAD-box RNA helicase Q" evidence="15">
    <location>
        <begin position="4"/>
        <end position="32"/>
    </location>
</feature>
<dbReference type="SMART" id="SM00490">
    <property type="entry name" value="HELICc"/>
    <property type="match status" value="1"/>
</dbReference>
<dbReference type="PATRIC" id="fig|1280949.3.peg.3270"/>
<dbReference type="InterPro" id="IPR050079">
    <property type="entry name" value="DEAD_box_RNA_helicase"/>
</dbReference>
<keyword evidence="4 11" id="KW-0378">Hydrolase</keyword>
<feature type="domain" description="Helicase C-terminal" evidence="14">
    <location>
        <begin position="219"/>
        <end position="387"/>
    </location>
</feature>
<evidence type="ECO:0000259" key="13">
    <source>
        <dbReference type="PROSITE" id="PS51192"/>
    </source>
</evidence>
<evidence type="ECO:0000256" key="3">
    <source>
        <dbReference type="ARBA" id="ARBA00022741"/>
    </source>
</evidence>
<dbReference type="OrthoDB" id="9805696at2"/>
<dbReference type="Proteomes" id="UP000027446">
    <property type="component" value="Unassembled WGS sequence"/>
</dbReference>
<evidence type="ECO:0000313" key="17">
    <source>
        <dbReference type="Proteomes" id="UP000027446"/>
    </source>
</evidence>
<feature type="short sequence motif" description="Q motif" evidence="10">
    <location>
        <begin position="4"/>
        <end position="32"/>
    </location>
</feature>
<gene>
    <name evidence="16" type="ORF">HAD_16102</name>
</gene>
<dbReference type="PROSITE" id="PS51194">
    <property type="entry name" value="HELICASE_CTER"/>
    <property type="match status" value="1"/>
</dbReference>
<dbReference type="SMART" id="SM00487">
    <property type="entry name" value="DEXDc"/>
    <property type="match status" value="1"/>
</dbReference>
<feature type="compositionally biased region" description="Basic and acidic residues" evidence="12">
    <location>
        <begin position="388"/>
        <end position="415"/>
    </location>
</feature>
<evidence type="ECO:0000256" key="5">
    <source>
        <dbReference type="ARBA" id="ARBA00022806"/>
    </source>
</evidence>
<dbReference type="Pfam" id="PF00270">
    <property type="entry name" value="DEAD"/>
    <property type="match status" value="1"/>
</dbReference>
<evidence type="ECO:0000256" key="7">
    <source>
        <dbReference type="ARBA" id="ARBA00038437"/>
    </source>
</evidence>
<dbReference type="FunFam" id="3.40.50.300:FF:000108">
    <property type="entry name" value="ATP-dependent RNA helicase RhlE"/>
    <property type="match status" value="1"/>
</dbReference>
<dbReference type="InterPro" id="IPR000629">
    <property type="entry name" value="RNA-helicase_DEAD-box_CS"/>
</dbReference>
<dbReference type="EMBL" id="ARYH01000003">
    <property type="protein sequence ID" value="KCZ83226.1"/>
    <property type="molecule type" value="Genomic_DNA"/>
</dbReference>
<dbReference type="Gene3D" id="3.40.50.300">
    <property type="entry name" value="P-loop containing nucleotide triphosphate hydrolases"/>
    <property type="match status" value="2"/>
</dbReference>
<dbReference type="Pfam" id="PF00271">
    <property type="entry name" value="Helicase_C"/>
    <property type="match status" value="1"/>
</dbReference>
<organism evidence="16 17">
    <name type="scientific">Hyphomonas adhaerens MHS-3</name>
    <dbReference type="NCBI Taxonomy" id="1280949"/>
    <lineage>
        <taxon>Bacteria</taxon>
        <taxon>Pseudomonadati</taxon>
        <taxon>Pseudomonadota</taxon>
        <taxon>Alphaproteobacteria</taxon>
        <taxon>Hyphomonadales</taxon>
        <taxon>Hyphomonadaceae</taxon>
        <taxon>Hyphomonas</taxon>
    </lineage>
</organism>
<dbReference type="PANTHER" id="PTHR47959:SF13">
    <property type="entry name" value="ATP-DEPENDENT RNA HELICASE RHLE"/>
    <property type="match status" value="1"/>
</dbReference>
<comment type="similarity">
    <text evidence="7 11">Belongs to the DEAD box helicase family.</text>
</comment>
<evidence type="ECO:0000256" key="1">
    <source>
        <dbReference type="ARBA" id="ARBA00012552"/>
    </source>
</evidence>
<dbReference type="GO" id="GO:0009266">
    <property type="term" value="P:response to temperature stimulus"/>
    <property type="evidence" value="ECO:0007669"/>
    <property type="project" value="UniProtKB-ARBA"/>
</dbReference>
<keyword evidence="17" id="KW-1185">Reference proteome</keyword>
<dbReference type="GO" id="GO:0042255">
    <property type="term" value="P:ribosome assembly"/>
    <property type="evidence" value="ECO:0007669"/>
    <property type="project" value="UniProtKB-ARBA"/>
</dbReference>
<dbReference type="PROSITE" id="PS51192">
    <property type="entry name" value="HELICASE_ATP_BIND_1"/>
    <property type="match status" value="1"/>
</dbReference>
<keyword evidence="2" id="KW-0963">Cytoplasm</keyword>
<proteinExistence type="inferred from homology"/>
<sequence>MTETTFADLGLAPNILKALDESGYKTPTPIQAEAIPHVLSGGDVTGIAQTGTGKTAAFVLPMIHRLSKGRARARMPRCLILCPTRELAAQVAESFEKYGKHLKLTMALLIGGVSFKEQEGLLQRGVDVLIATPGRLLDQFDRGKLLLMGVEYFIIDEADRMLDMGFIPDIEKICSKLPPRRQTLLFSATFPTDIQRLAKTFQRDPVKIEVARPTDAATTISQHVVHLPTDGAKAKRTALRRVIESRDVKNGIVFCNRKVEVDIVAASLTKHGHDAAPIHGDLPQSVRTETLQRFRDGDLKLLVASDVAARGLDIPDVGHVFNYGPPPKDEDYIHRVGRTGRAGRTGESFTLVSPVDEKSWGFVLKMLKQDVEEYMPEGLLEELENLPPEEKTGRGRRGSSRDSGRSRGGRSERSPRGARGRSRQEEPEAESETAVAKPPEDTAREDTPAKAEKPVKAEKPAKTEKAEKPEKPEKAEKSEKPKRERAERKEKPTRDRKRKDDDLILDPAPEKVKGFGNDIPAFLKR</sequence>
<dbReference type="GO" id="GO:0003676">
    <property type="term" value="F:nucleic acid binding"/>
    <property type="evidence" value="ECO:0007669"/>
    <property type="project" value="InterPro"/>
</dbReference>
<dbReference type="InterPro" id="IPR001650">
    <property type="entry name" value="Helicase_C-like"/>
</dbReference>
<accession>A0A069E1H3</accession>
<dbReference type="InterPro" id="IPR044742">
    <property type="entry name" value="DEAD/DEAH_RhlB"/>
</dbReference>
<evidence type="ECO:0000256" key="8">
    <source>
        <dbReference type="ARBA" id="ARBA00047984"/>
    </source>
</evidence>
<evidence type="ECO:0000256" key="11">
    <source>
        <dbReference type="RuleBase" id="RU000492"/>
    </source>
</evidence>
<evidence type="ECO:0000256" key="10">
    <source>
        <dbReference type="PROSITE-ProRule" id="PRU00552"/>
    </source>
</evidence>
<protein>
    <recommendedName>
        <fullName evidence="9">DEAD-box ATP-dependent RNA helicase RhpA</fullName>
        <ecNumber evidence="1">3.6.4.13</ecNumber>
    </recommendedName>
</protein>
<feature type="region of interest" description="Disordered" evidence="12">
    <location>
        <begin position="379"/>
        <end position="525"/>
    </location>
</feature>
<dbReference type="RefSeq" id="WP_035573505.1">
    <property type="nucleotide sequence ID" value="NZ_ARYH01000003.1"/>
</dbReference>
<feature type="compositionally biased region" description="Basic and acidic residues" evidence="12">
    <location>
        <begin position="438"/>
        <end position="513"/>
    </location>
</feature>
<dbReference type="InterPro" id="IPR014001">
    <property type="entry name" value="Helicase_ATP-bd"/>
</dbReference>
<dbReference type="CDD" id="cd00268">
    <property type="entry name" value="DEADc"/>
    <property type="match status" value="1"/>
</dbReference>
<evidence type="ECO:0000256" key="6">
    <source>
        <dbReference type="ARBA" id="ARBA00022840"/>
    </source>
</evidence>
<dbReference type="EC" id="3.6.4.13" evidence="1"/>
<dbReference type="STRING" id="1280949.HAD_16102"/>